<proteinExistence type="predicted"/>
<sequence length="61" mass="6498">MFNRRDGRQGNEDGGCRGVVGGLGVFVGRVGRVGRRRETGEHTDVWGCVHGALAADAYRGP</sequence>
<keyword evidence="2" id="KW-1185">Reference proteome</keyword>
<gene>
    <name evidence="1" type="ORF">GCM10009838_21610</name>
</gene>
<dbReference type="Proteomes" id="UP001499854">
    <property type="component" value="Unassembled WGS sequence"/>
</dbReference>
<protein>
    <submittedName>
        <fullName evidence="1">Uncharacterized protein</fullName>
    </submittedName>
</protein>
<evidence type="ECO:0000313" key="2">
    <source>
        <dbReference type="Proteomes" id="UP001499854"/>
    </source>
</evidence>
<name>A0ABP5CHB8_9ACTN</name>
<reference evidence="2" key="1">
    <citation type="journal article" date="2019" name="Int. J. Syst. Evol. Microbiol.">
        <title>The Global Catalogue of Microorganisms (GCM) 10K type strain sequencing project: providing services to taxonomists for standard genome sequencing and annotation.</title>
        <authorList>
            <consortium name="The Broad Institute Genomics Platform"/>
            <consortium name="The Broad Institute Genome Sequencing Center for Infectious Disease"/>
            <person name="Wu L."/>
            <person name="Ma J."/>
        </authorList>
    </citation>
    <scope>NUCLEOTIDE SEQUENCE [LARGE SCALE GENOMIC DNA]</scope>
    <source>
        <strain evidence="2">JCM 16013</strain>
    </source>
</reference>
<comment type="caution">
    <text evidence="1">The sequence shown here is derived from an EMBL/GenBank/DDBJ whole genome shotgun (WGS) entry which is preliminary data.</text>
</comment>
<organism evidence="1 2">
    <name type="scientific">Catenulispora subtropica</name>
    <dbReference type="NCBI Taxonomy" id="450798"/>
    <lineage>
        <taxon>Bacteria</taxon>
        <taxon>Bacillati</taxon>
        <taxon>Actinomycetota</taxon>
        <taxon>Actinomycetes</taxon>
        <taxon>Catenulisporales</taxon>
        <taxon>Catenulisporaceae</taxon>
        <taxon>Catenulispora</taxon>
    </lineage>
</organism>
<evidence type="ECO:0000313" key="1">
    <source>
        <dbReference type="EMBL" id="GAA1964068.1"/>
    </source>
</evidence>
<accession>A0ABP5CHB8</accession>
<dbReference type="EMBL" id="BAAAQM010000009">
    <property type="protein sequence ID" value="GAA1964068.1"/>
    <property type="molecule type" value="Genomic_DNA"/>
</dbReference>